<dbReference type="OrthoDB" id="1090267at2"/>
<dbReference type="RefSeq" id="WP_056017002.1">
    <property type="nucleotide sequence ID" value="NZ_LLYZ01000020.1"/>
</dbReference>
<reference evidence="5 6" key="1">
    <citation type="submission" date="2015-10" db="EMBL/GenBank/DDBJ databases">
        <title>Chryseobacterium aquaticum genome.</title>
        <authorList>
            <person name="Newman J.D."/>
            <person name="Ferguson M.B."/>
            <person name="Miller J.R."/>
        </authorList>
    </citation>
    <scope>NUCLEOTIDE SEQUENCE [LARGE SCALE GENOMIC DNA]</scope>
    <source>
        <strain evidence="5 6">KCTC 12483</strain>
    </source>
</reference>
<keyword evidence="2" id="KW-0812">Transmembrane</keyword>
<dbReference type="InterPro" id="IPR016032">
    <property type="entry name" value="Sig_transdc_resp-reg_C-effctor"/>
</dbReference>
<accession>A0A0Q3LMS4</accession>
<evidence type="ECO:0000256" key="2">
    <source>
        <dbReference type="SAM" id="Phobius"/>
    </source>
</evidence>
<keyword evidence="6" id="KW-1185">Reference proteome</keyword>
<dbReference type="Proteomes" id="UP000051682">
    <property type="component" value="Unassembled WGS sequence"/>
</dbReference>
<evidence type="ECO:0000313" key="5">
    <source>
        <dbReference type="EMBL" id="KQK24601.1"/>
    </source>
</evidence>
<gene>
    <name evidence="5" type="ORF">AR438_15555</name>
</gene>
<name>A0A0Q3LMS4_9FLAO</name>
<dbReference type="GO" id="GO:0006355">
    <property type="term" value="P:regulation of DNA-templated transcription"/>
    <property type="evidence" value="ECO:0007669"/>
    <property type="project" value="InterPro"/>
</dbReference>
<dbReference type="SUPFAM" id="SSF63829">
    <property type="entry name" value="Calcium-dependent phosphotriesterase"/>
    <property type="match status" value="1"/>
</dbReference>
<dbReference type="Pfam" id="PF07495">
    <property type="entry name" value="Y_Y_Y"/>
    <property type="match status" value="1"/>
</dbReference>
<sequence>MLNNCFIFLFLFLTNVFAVAQNIPEKDMPFLQNYLPEDYGNHGKIWEIKSAKNGLIYMASENGLLEYDGENWIRYRASKGYTRSLHIVNDSVIFTGADMDFGIWKKNKLRKFQYTSLYPFNKKIGGVNEEFWGTYENKGKIIFISHQNLYSYYQKKLVKISAPTTFSESFLVNGRIFLVDERKGLFEYKDDKLKLVFSYPNTTPIEISGIFYHNNNLNIVSKNQGIFRLNNGNLTPVNMEVSALIIKNKVFSFDTLENKYLAFGTILDGLYLTDYDGNIIRKINKSTGLPNNTILSLHYQKSGRFWMGLDFGISYFDLKSNIKYFQSTNNNFGTGNTAVIKDQLFYLGTNQGLYVSDWKNIYNDDQQNSFKILKGSEGQVWTLQNIDGKIYCGHDNGLFEVNGESFTKIYDQHGILCLKKINDKYLLAGNYNGIAIFEKQGNTWKFLKKMRYILGAVSQIFQDKKGDIWINIPNYGIIRFNLDKNLNPVNRQFIATDHLKGNFPSLFIDSKNIRLITSAANYNYNFSQKIFEEEGFSSHHIKIKNISSGFYQPLILNSQYGFYSVNNGFAIEKLSNRQIKTDFTSHLLFRTVQAYNNDTIIDLSNGVKIPFRYNNLKFSFLIPNEDVVEYQYFLENFSENWSTWSSKNTLEFLGLKEGSYTLKIRAKNQNKISEIHSFKFNVKAPWYRSNLSYFLYFLVVLWLIFFIKKYNAAKLKKQKLLLLKKEQNSLREQAEKHKNEMLLQRQKQLEIEQNNLREEIRNKTIELATKAKDDDEKNRILYTISEKIVELESNPNVLKIRLGEMRRLLKTYLETEDNTFEIQMDDLHQEFFKNMKKRFPNLSIYDLRLCAYLRIGLTSKEMADILQVLPSSINVSRSRLRKKLNLLPEDDLYEFLINL</sequence>
<proteinExistence type="predicted"/>
<feature type="chain" id="PRO_5006205251" description="Two component regulator three Y domain-containing protein" evidence="3">
    <location>
        <begin position="21"/>
        <end position="899"/>
    </location>
</feature>
<dbReference type="SUPFAM" id="SSF46894">
    <property type="entry name" value="C-terminal effector domain of the bipartite response regulators"/>
    <property type="match status" value="1"/>
</dbReference>
<dbReference type="InterPro" id="IPR015943">
    <property type="entry name" value="WD40/YVTN_repeat-like_dom_sf"/>
</dbReference>
<evidence type="ECO:0000259" key="4">
    <source>
        <dbReference type="Pfam" id="PF07495"/>
    </source>
</evidence>
<keyword evidence="1" id="KW-0175">Coiled coil</keyword>
<feature type="domain" description="Two component regulator three Y" evidence="4">
    <location>
        <begin position="628"/>
        <end position="682"/>
    </location>
</feature>
<dbReference type="InterPro" id="IPR011123">
    <property type="entry name" value="Y_Y_Y"/>
</dbReference>
<keyword evidence="2" id="KW-0472">Membrane</keyword>
<keyword evidence="3" id="KW-0732">Signal</keyword>
<comment type="caution">
    <text evidence="5">The sequence shown here is derived from an EMBL/GenBank/DDBJ whole genome shotgun (WGS) entry which is preliminary data.</text>
</comment>
<keyword evidence="2" id="KW-1133">Transmembrane helix</keyword>
<organism evidence="5 6">
    <name type="scientific">Chryseobacterium aquaticum</name>
    <dbReference type="NCBI Taxonomy" id="452084"/>
    <lineage>
        <taxon>Bacteria</taxon>
        <taxon>Pseudomonadati</taxon>
        <taxon>Bacteroidota</taxon>
        <taxon>Flavobacteriia</taxon>
        <taxon>Flavobacteriales</taxon>
        <taxon>Weeksellaceae</taxon>
        <taxon>Chryseobacterium group</taxon>
        <taxon>Chryseobacterium</taxon>
    </lineage>
</organism>
<evidence type="ECO:0000256" key="3">
    <source>
        <dbReference type="SAM" id="SignalP"/>
    </source>
</evidence>
<dbReference type="Gene3D" id="2.130.10.10">
    <property type="entry name" value="YVTN repeat-like/Quinoprotein amine dehydrogenase"/>
    <property type="match status" value="2"/>
</dbReference>
<protein>
    <recommendedName>
        <fullName evidence="4">Two component regulator three Y domain-containing protein</fullName>
    </recommendedName>
</protein>
<feature type="coiled-coil region" evidence="1">
    <location>
        <begin position="720"/>
        <end position="766"/>
    </location>
</feature>
<dbReference type="InterPro" id="IPR013783">
    <property type="entry name" value="Ig-like_fold"/>
</dbReference>
<evidence type="ECO:0000256" key="1">
    <source>
        <dbReference type="SAM" id="Coils"/>
    </source>
</evidence>
<dbReference type="AlphaFoldDB" id="A0A0Q3LMS4"/>
<dbReference type="Gene3D" id="2.60.40.10">
    <property type="entry name" value="Immunoglobulins"/>
    <property type="match status" value="1"/>
</dbReference>
<dbReference type="GO" id="GO:0003677">
    <property type="term" value="F:DNA binding"/>
    <property type="evidence" value="ECO:0007669"/>
    <property type="project" value="InterPro"/>
</dbReference>
<dbReference type="EMBL" id="LLYZ01000020">
    <property type="protein sequence ID" value="KQK24601.1"/>
    <property type="molecule type" value="Genomic_DNA"/>
</dbReference>
<evidence type="ECO:0000313" key="6">
    <source>
        <dbReference type="Proteomes" id="UP000051682"/>
    </source>
</evidence>
<dbReference type="STRING" id="452084.AR438_15555"/>
<feature type="signal peptide" evidence="3">
    <location>
        <begin position="1"/>
        <end position="20"/>
    </location>
</feature>
<feature type="transmembrane region" description="Helical" evidence="2">
    <location>
        <begin position="691"/>
        <end position="707"/>
    </location>
</feature>